<protein>
    <submittedName>
        <fullName evidence="2">Uncharacterized protein</fullName>
    </submittedName>
</protein>
<keyword evidence="3" id="KW-1185">Reference proteome</keyword>
<feature type="compositionally biased region" description="Pro residues" evidence="1">
    <location>
        <begin position="234"/>
        <end position="243"/>
    </location>
</feature>
<proteinExistence type="predicted"/>
<name>A0A7S7NU01_PALFE</name>
<organism evidence="2 3">
    <name type="scientific">Paludibaculum fermentans</name>
    <dbReference type="NCBI Taxonomy" id="1473598"/>
    <lineage>
        <taxon>Bacteria</taxon>
        <taxon>Pseudomonadati</taxon>
        <taxon>Acidobacteriota</taxon>
        <taxon>Terriglobia</taxon>
        <taxon>Bryobacterales</taxon>
        <taxon>Bryobacteraceae</taxon>
        <taxon>Paludibaculum</taxon>
    </lineage>
</organism>
<dbReference type="AlphaFoldDB" id="A0A7S7NU01"/>
<reference evidence="2 3" key="1">
    <citation type="submission" date="2020-10" db="EMBL/GenBank/DDBJ databases">
        <title>Complete genome sequence of Paludibaculum fermentans P105T, a facultatively anaerobic acidobacterium capable of dissimilatory Fe(III) reduction.</title>
        <authorList>
            <person name="Dedysh S.N."/>
            <person name="Beletsky A.V."/>
            <person name="Kulichevskaya I.S."/>
            <person name="Mardanov A.V."/>
            <person name="Ravin N.V."/>
        </authorList>
    </citation>
    <scope>NUCLEOTIDE SEQUENCE [LARGE SCALE GENOMIC DNA]</scope>
    <source>
        <strain evidence="2 3">P105</strain>
    </source>
</reference>
<dbReference type="RefSeq" id="WP_194451351.1">
    <property type="nucleotide sequence ID" value="NZ_CP063849.1"/>
</dbReference>
<gene>
    <name evidence="2" type="ORF">IRI77_06970</name>
</gene>
<evidence type="ECO:0000313" key="2">
    <source>
        <dbReference type="EMBL" id="QOY89689.1"/>
    </source>
</evidence>
<feature type="region of interest" description="Disordered" evidence="1">
    <location>
        <begin position="230"/>
        <end position="250"/>
    </location>
</feature>
<dbReference type="EMBL" id="CP063849">
    <property type="protein sequence ID" value="QOY89689.1"/>
    <property type="molecule type" value="Genomic_DNA"/>
</dbReference>
<evidence type="ECO:0000313" key="3">
    <source>
        <dbReference type="Proteomes" id="UP000593892"/>
    </source>
</evidence>
<dbReference type="KEGG" id="pfer:IRI77_06970"/>
<accession>A0A7S7NU01</accession>
<evidence type="ECO:0000256" key="1">
    <source>
        <dbReference type="SAM" id="MobiDB-lite"/>
    </source>
</evidence>
<dbReference type="Proteomes" id="UP000593892">
    <property type="component" value="Chromosome"/>
</dbReference>
<sequence>MELLLEDLPQHGLWLIGPSSPYYDQWLAEIGSRPDGLPAVPDDFIDESERPGSAIWVNGSGKDVAAWSFVWRYEDLNGRVTSRTVSTGGTATPSLLHPFGLSEDYRRKLRYSSVMLAGSKRWVGGGRVVGSNTDVRQPAEEERSGGMLFGFGRGGDDPMDWSMLRRTTLVLDGVFFVDGTFAGPDQAGLWGRVVHTAEVTAELARIAHEGRARGDAPQVLYALLAEAAKGPVEPGTPPPPPTRPASTGAEVGDAVDEVHRGLGSMIGLMRQHSGDEATLERLASWHGTVLPDFRRL</sequence>